<dbReference type="InterPro" id="IPR001525">
    <property type="entry name" value="C5_MeTfrase"/>
</dbReference>
<dbReference type="GO" id="GO:0009307">
    <property type="term" value="P:DNA restriction-modification system"/>
    <property type="evidence" value="ECO:0007669"/>
    <property type="project" value="UniProtKB-KW"/>
</dbReference>
<keyword evidence="10" id="KW-1185">Reference proteome</keyword>
<dbReference type="Proteomes" id="UP000515240">
    <property type="component" value="Chromosome"/>
</dbReference>
<comment type="catalytic activity">
    <reaction evidence="6">
        <text>a 2'-deoxycytidine in DNA + S-adenosyl-L-methionine = a 5-methyl-2'-deoxycytidine in DNA + S-adenosyl-L-homocysteine + H(+)</text>
        <dbReference type="Rhea" id="RHEA:13681"/>
        <dbReference type="Rhea" id="RHEA-COMP:11369"/>
        <dbReference type="Rhea" id="RHEA-COMP:11370"/>
        <dbReference type="ChEBI" id="CHEBI:15378"/>
        <dbReference type="ChEBI" id="CHEBI:57856"/>
        <dbReference type="ChEBI" id="CHEBI:59789"/>
        <dbReference type="ChEBI" id="CHEBI:85452"/>
        <dbReference type="ChEBI" id="CHEBI:85454"/>
        <dbReference type="EC" id="2.1.1.37"/>
    </reaction>
</comment>
<evidence type="ECO:0000256" key="5">
    <source>
        <dbReference type="ARBA" id="ARBA00022747"/>
    </source>
</evidence>
<dbReference type="PANTHER" id="PTHR10629:SF52">
    <property type="entry name" value="DNA (CYTOSINE-5)-METHYLTRANSFERASE 1"/>
    <property type="match status" value="1"/>
</dbReference>
<proteinExistence type="inferred from homology"/>
<name>A0A7G5EF55_9BURK</name>
<gene>
    <name evidence="9" type="ORF">HS961_07130</name>
</gene>
<evidence type="ECO:0000313" key="10">
    <source>
        <dbReference type="Proteomes" id="UP000515240"/>
    </source>
</evidence>
<evidence type="ECO:0000256" key="1">
    <source>
        <dbReference type="ARBA" id="ARBA00011975"/>
    </source>
</evidence>
<evidence type="ECO:0000256" key="6">
    <source>
        <dbReference type="ARBA" id="ARBA00047422"/>
    </source>
</evidence>
<sequence>MKIEAIDLFCGAGGLTRGLLDAGVSVKAGFDIEESCRYAYEANNKGAQFFAKSVGDVTAEELTNIWSSAGKSIRLLAGCAPCQPFSTAANTAPIKKNSKEDPRYFLLNEFSRLIRETQPELVTMENVPKVLLHKPFLDFVEVLKCQGYSVSYRVISCEKIGVAQTRKRLVLLASRIGEVDSDLYKLVDIKETLNVGALLDTLDPIEGGGRSDKDLMHFARRLTPINIQRIRASKPGGSWTDWPESLRAECHKRDSGATYPSVYSRLDPSKPAPTITTQFYNYGAGRFGHPTQDRALTPREAALIQSFPKDYQFVEDNSVGMDRIGKMIGNAVPPKLGEVIGKMFLSHVASH</sequence>
<dbReference type="RefSeq" id="WP_182327045.1">
    <property type="nucleotide sequence ID" value="NZ_CP058554.1"/>
</dbReference>
<dbReference type="REBASE" id="438614">
    <property type="entry name" value="M.Cpi172ORF7130P"/>
</dbReference>
<comment type="similarity">
    <text evidence="7 8">Belongs to the class I-like SAM-binding methyltransferase superfamily. C5-methyltransferase family.</text>
</comment>
<reference evidence="9 10" key="1">
    <citation type="journal article" date="2020" name="G3 (Bethesda)">
        <title>CeMbio - The Caenorhabditis elegans Microbiome Resource.</title>
        <authorList>
            <person name="Dirksen P."/>
            <person name="Assie A."/>
            <person name="Zimmermann J."/>
            <person name="Zhang F."/>
            <person name="Tietje A.M."/>
            <person name="Marsh S.A."/>
            <person name="Felix M.A."/>
            <person name="Shapira M."/>
            <person name="Kaleta C."/>
            <person name="Schulenburg H."/>
            <person name="Samuel B."/>
        </authorList>
    </citation>
    <scope>NUCLEOTIDE SEQUENCE [LARGE SCALE GENOMIC DNA]</scope>
    <source>
        <strain evidence="9 10">BIGb0172</strain>
    </source>
</reference>
<dbReference type="Gene3D" id="3.90.120.10">
    <property type="entry name" value="DNA Methylase, subunit A, domain 2"/>
    <property type="match status" value="1"/>
</dbReference>
<evidence type="ECO:0000313" key="9">
    <source>
        <dbReference type="EMBL" id="QMV72630.1"/>
    </source>
</evidence>
<protein>
    <recommendedName>
        <fullName evidence="1">DNA (cytosine-5-)-methyltransferase</fullName>
        <ecNumber evidence="1">2.1.1.37</ecNumber>
    </recommendedName>
</protein>
<dbReference type="AlphaFoldDB" id="A0A7G5EF55"/>
<evidence type="ECO:0000256" key="8">
    <source>
        <dbReference type="RuleBase" id="RU000416"/>
    </source>
</evidence>
<keyword evidence="4 7" id="KW-0949">S-adenosyl-L-methionine</keyword>
<dbReference type="SUPFAM" id="SSF53335">
    <property type="entry name" value="S-adenosyl-L-methionine-dependent methyltransferases"/>
    <property type="match status" value="1"/>
</dbReference>
<feature type="active site" evidence="7">
    <location>
        <position position="82"/>
    </location>
</feature>
<dbReference type="PANTHER" id="PTHR10629">
    <property type="entry name" value="CYTOSINE-SPECIFIC METHYLTRANSFERASE"/>
    <property type="match status" value="1"/>
</dbReference>
<dbReference type="PROSITE" id="PS51679">
    <property type="entry name" value="SAM_MT_C5"/>
    <property type="match status" value="1"/>
</dbReference>
<dbReference type="PRINTS" id="PR00105">
    <property type="entry name" value="C5METTRFRASE"/>
</dbReference>
<evidence type="ECO:0000256" key="2">
    <source>
        <dbReference type="ARBA" id="ARBA00022603"/>
    </source>
</evidence>
<dbReference type="GO" id="GO:0003886">
    <property type="term" value="F:DNA (cytosine-5-)-methyltransferase activity"/>
    <property type="evidence" value="ECO:0007669"/>
    <property type="project" value="UniProtKB-EC"/>
</dbReference>
<dbReference type="InterPro" id="IPR050390">
    <property type="entry name" value="C5-Methyltransferase"/>
</dbReference>
<evidence type="ECO:0000256" key="3">
    <source>
        <dbReference type="ARBA" id="ARBA00022679"/>
    </source>
</evidence>
<keyword evidence="2 7" id="KW-0489">Methyltransferase</keyword>
<keyword evidence="3 7" id="KW-0808">Transferase</keyword>
<dbReference type="Gene3D" id="3.40.50.150">
    <property type="entry name" value="Vaccinia Virus protein VP39"/>
    <property type="match status" value="1"/>
</dbReference>
<dbReference type="InterPro" id="IPR029063">
    <property type="entry name" value="SAM-dependent_MTases_sf"/>
</dbReference>
<dbReference type="NCBIfam" id="TIGR00675">
    <property type="entry name" value="dcm"/>
    <property type="match status" value="1"/>
</dbReference>
<evidence type="ECO:0000256" key="7">
    <source>
        <dbReference type="PROSITE-ProRule" id="PRU01016"/>
    </source>
</evidence>
<dbReference type="EC" id="2.1.1.37" evidence="1"/>
<keyword evidence="5" id="KW-0680">Restriction system</keyword>
<dbReference type="EMBL" id="CP058554">
    <property type="protein sequence ID" value="QMV72630.1"/>
    <property type="molecule type" value="Genomic_DNA"/>
</dbReference>
<accession>A0A7G5EF55</accession>
<dbReference type="KEGG" id="cpis:HS961_07130"/>
<organism evidence="9 10">
    <name type="scientific">Comamonas piscis</name>
    <dbReference type="NCBI Taxonomy" id="1562974"/>
    <lineage>
        <taxon>Bacteria</taxon>
        <taxon>Pseudomonadati</taxon>
        <taxon>Pseudomonadota</taxon>
        <taxon>Betaproteobacteria</taxon>
        <taxon>Burkholderiales</taxon>
        <taxon>Comamonadaceae</taxon>
        <taxon>Comamonas</taxon>
    </lineage>
</organism>
<evidence type="ECO:0000256" key="4">
    <source>
        <dbReference type="ARBA" id="ARBA00022691"/>
    </source>
</evidence>
<dbReference type="Pfam" id="PF00145">
    <property type="entry name" value="DNA_methylase"/>
    <property type="match status" value="1"/>
</dbReference>
<dbReference type="GO" id="GO:0032259">
    <property type="term" value="P:methylation"/>
    <property type="evidence" value="ECO:0007669"/>
    <property type="project" value="UniProtKB-KW"/>
</dbReference>